<dbReference type="EC" id="2.7.13.3" evidence="3"/>
<keyword evidence="11" id="KW-1133">Transmembrane helix</keyword>
<evidence type="ECO:0000256" key="5">
    <source>
        <dbReference type="ARBA" id="ARBA00022679"/>
    </source>
</evidence>
<dbReference type="SUPFAM" id="SSF55785">
    <property type="entry name" value="PYP-like sensor domain (PAS domain)"/>
    <property type="match status" value="1"/>
</dbReference>
<evidence type="ECO:0000256" key="7">
    <source>
        <dbReference type="ARBA" id="ARBA00022777"/>
    </source>
</evidence>
<evidence type="ECO:0000256" key="1">
    <source>
        <dbReference type="ARBA" id="ARBA00000085"/>
    </source>
</evidence>
<dbReference type="Pfam" id="PF12860">
    <property type="entry name" value="PAS_7"/>
    <property type="match status" value="1"/>
</dbReference>
<dbReference type="PROSITE" id="PS50109">
    <property type="entry name" value="HIS_KIN"/>
    <property type="match status" value="1"/>
</dbReference>
<dbReference type="FunFam" id="1.10.287.130:FF:000038">
    <property type="entry name" value="Sensory transduction histidine kinase"/>
    <property type="match status" value="1"/>
</dbReference>
<dbReference type="InterPro" id="IPR050736">
    <property type="entry name" value="Sensor_HK_Regulatory"/>
</dbReference>
<dbReference type="InterPro" id="IPR036890">
    <property type="entry name" value="HATPase_C_sf"/>
</dbReference>
<keyword evidence="11" id="KW-0812">Transmembrane</keyword>
<evidence type="ECO:0000256" key="8">
    <source>
        <dbReference type="ARBA" id="ARBA00022840"/>
    </source>
</evidence>
<dbReference type="InterPro" id="IPR003594">
    <property type="entry name" value="HATPase_dom"/>
</dbReference>
<dbReference type="PANTHER" id="PTHR43711:SF31">
    <property type="entry name" value="HISTIDINE KINASE"/>
    <property type="match status" value="1"/>
</dbReference>
<dbReference type="GO" id="GO:0005524">
    <property type="term" value="F:ATP binding"/>
    <property type="evidence" value="ECO:0007669"/>
    <property type="project" value="UniProtKB-KW"/>
</dbReference>
<evidence type="ECO:0000256" key="11">
    <source>
        <dbReference type="SAM" id="Phobius"/>
    </source>
</evidence>
<dbReference type="PANTHER" id="PTHR43711">
    <property type="entry name" value="TWO-COMPONENT HISTIDINE KINASE"/>
    <property type="match status" value="1"/>
</dbReference>
<keyword evidence="14" id="KW-1185">Reference proteome</keyword>
<dbReference type="SUPFAM" id="SSF47384">
    <property type="entry name" value="Homodimeric domain of signal transducing histidine kinase"/>
    <property type="match status" value="1"/>
</dbReference>
<evidence type="ECO:0000256" key="9">
    <source>
        <dbReference type="ARBA" id="ARBA00023012"/>
    </source>
</evidence>
<dbReference type="GO" id="GO:0016020">
    <property type="term" value="C:membrane"/>
    <property type="evidence" value="ECO:0007669"/>
    <property type="project" value="UniProtKB-SubCell"/>
</dbReference>
<dbReference type="SMART" id="SM00388">
    <property type="entry name" value="HisKA"/>
    <property type="match status" value="1"/>
</dbReference>
<dbReference type="CDD" id="cd00082">
    <property type="entry name" value="HisKA"/>
    <property type="match status" value="1"/>
</dbReference>
<keyword evidence="4" id="KW-0597">Phosphoprotein</keyword>
<keyword evidence="9" id="KW-0902">Two-component regulatory system</keyword>
<dbReference type="Pfam" id="PF00512">
    <property type="entry name" value="HisKA"/>
    <property type="match status" value="1"/>
</dbReference>
<evidence type="ECO:0000256" key="2">
    <source>
        <dbReference type="ARBA" id="ARBA00004370"/>
    </source>
</evidence>
<dbReference type="SUPFAM" id="SSF55874">
    <property type="entry name" value="ATPase domain of HSP90 chaperone/DNA topoisomerase II/histidine kinase"/>
    <property type="match status" value="1"/>
</dbReference>
<dbReference type="SMART" id="SM00387">
    <property type="entry name" value="HATPase_c"/>
    <property type="match status" value="1"/>
</dbReference>
<name>I3TWN4_TISMK</name>
<dbReference type="GO" id="GO:0000155">
    <property type="term" value="F:phosphorelay sensor kinase activity"/>
    <property type="evidence" value="ECO:0007669"/>
    <property type="project" value="InterPro"/>
</dbReference>
<keyword evidence="8" id="KW-0067">ATP-binding</keyword>
<evidence type="ECO:0000313" key="13">
    <source>
        <dbReference type="EMBL" id="AFK57172.1"/>
    </source>
</evidence>
<dbReference type="Gene3D" id="1.10.287.130">
    <property type="match status" value="1"/>
</dbReference>
<dbReference type="InterPro" id="IPR035965">
    <property type="entry name" value="PAS-like_dom_sf"/>
</dbReference>
<organism evidence="13 14">
    <name type="scientific">Tistrella mobilis (strain KA081020-065)</name>
    <dbReference type="NCBI Taxonomy" id="1110502"/>
    <lineage>
        <taxon>Bacteria</taxon>
        <taxon>Pseudomonadati</taxon>
        <taxon>Pseudomonadota</taxon>
        <taxon>Alphaproteobacteria</taxon>
        <taxon>Geminicoccales</taxon>
        <taxon>Geminicoccaceae</taxon>
        <taxon>Tistrella</taxon>
    </lineage>
</organism>
<sequence length="477" mass="51173">MEQWDKESGGGLTRGLIALGIAAAAVALAVGSGMITPGPAAVAAMLLGLGAMIVVLAMLVRRERSIARRHLARAEAAERVRRTSEARLLDALNSMTDALLLCGPDDRYIISNIRYQEMLGAGAPQLAPGMAFEALIRDVLERGIIDTMGETAEAWGRRRREMRARGRGRFEIRMADGRWLMVRESPTHDGGLLSLYSDVTAIKAREAALAAARDAAERANKVKTDFLANVSHELRTPLNAVIGFTDMLLMGYAGPVSDRQREYMGDIRDSATHLLSVINDILDLSRAEAAALPLDPRPLDLARLLRSTVRMLQPKADQGGLTLSLDVDPPALPAVVDEVRIRQVIVNLLSNAIKFTEPGGWVTITARRMVDVGQEGAGPEGAGHEGSGQEGGGGIRIEIADDGIGMPPGEIERAFEPFVQLDAGFSRRFEGTGLGLPLARRLVEAHGGRLNLFSEPGQGTQAVILLPLPAESGREES</sequence>
<gene>
    <name evidence="13" type="ordered locus">TMO_c0562</name>
</gene>
<dbReference type="CDD" id="cd16922">
    <property type="entry name" value="HATPase_EvgS-ArcB-TorS-like"/>
    <property type="match status" value="1"/>
</dbReference>
<dbReference type="HOGENOM" id="CLU_000445_89_2_5"/>
<keyword evidence="5" id="KW-0808">Transferase</keyword>
<dbReference type="RefSeq" id="WP_014748161.1">
    <property type="nucleotide sequence ID" value="NC_017958.1"/>
</dbReference>
<dbReference type="InterPro" id="IPR036097">
    <property type="entry name" value="HisK_dim/P_sf"/>
</dbReference>
<dbReference type="Proteomes" id="UP000005258">
    <property type="component" value="Plasmid pTM3"/>
</dbReference>
<feature type="transmembrane region" description="Helical" evidence="11">
    <location>
        <begin position="41"/>
        <end position="60"/>
    </location>
</feature>
<feature type="transmembrane region" description="Helical" evidence="11">
    <location>
        <begin position="12"/>
        <end position="35"/>
    </location>
</feature>
<dbReference type="PRINTS" id="PR00344">
    <property type="entry name" value="BCTRLSENSOR"/>
</dbReference>
<dbReference type="EMBL" id="CP003239">
    <property type="protein sequence ID" value="AFK57172.1"/>
    <property type="molecule type" value="Genomic_DNA"/>
</dbReference>
<accession>I3TWN4</accession>
<dbReference type="PATRIC" id="fig|1110502.3.peg.5439"/>
<evidence type="ECO:0000256" key="10">
    <source>
        <dbReference type="ARBA" id="ARBA00023136"/>
    </source>
</evidence>
<evidence type="ECO:0000259" key="12">
    <source>
        <dbReference type="PROSITE" id="PS50109"/>
    </source>
</evidence>
<keyword evidence="6" id="KW-0547">Nucleotide-binding</keyword>
<dbReference type="InterPro" id="IPR005467">
    <property type="entry name" value="His_kinase_dom"/>
</dbReference>
<dbReference type="Gene3D" id="3.30.565.10">
    <property type="entry name" value="Histidine kinase-like ATPase, C-terminal domain"/>
    <property type="match status" value="1"/>
</dbReference>
<dbReference type="Pfam" id="PF02518">
    <property type="entry name" value="HATPase_c"/>
    <property type="match status" value="1"/>
</dbReference>
<dbReference type="Gene3D" id="3.30.450.20">
    <property type="entry name" value="PAS domain"/>
    <property type="match status" value="1"/>
</dbReference>
<evidence type="ECO:0000256" key="4">
    <source>
        <dbReference type="ARBA" id="ARBA00022553"/>
    </source>
</evidence>
<evidence type="ECO:0000313" key="14">
    <source>
        <dbReference type="Proteomes" id="UP000005258"/>
    </source>
</evidence>
<comment type="catalytic activity">
    <reaction evidence="1">
        <text>ATP + protein L-histidine = ADP + protein N-phospho-L-histidine.</text>
        <dbReference type="EC" id="2.7.13.3"/>
    </reaction>
</comment>
<proteinExistence type="predicted"/>
<keyword evidence="13" id="KW-0614">Plasmid</keyword>
<dbReference type="AlphaFoldDB" id="I3TWN4"/>
<geneLocation type="plasmid" evidence="13 14">
    <name>pTM3</name>
</geneLocation>
<evidence type="ECO:0000256" key="6">
    <source>
        <dbReference type="ARBA" id="ARBA00022741"/>
    </source>
</evidence>
<dbReference type="InterPro" id="IPR004358">
    <property type="entry name" value="Sig_transdc_His_kin-like_C"/>
</dbReference>
<reference evidence="13 14" key="1">
    <citation type="journal article" date="2012" name="J. Am. Chem. Soc.">
        <title>Bacterial biosynthesis and maturation of the didemnin anti-cancer agents.</title>
        <authorList>
            <person name="Xu Y."/>
            <person name="Kersten R.D."/>
            <person name="Nam S.J."/>
            <person name="Lu L."/>
            <person name="Al-Suwailem A.M."/>
            <person name="Zheng H."/>
            <person name="Fenical W."/>
            <person name="Dorrestein P.C."/>
            <person name="Moore B.S."/>
            <person name="Qian P.Y."/>
        </authorList>
    </citation>
    <scope>NUCLEOTIDE SEQUENCE [LARGE SCALE GENOMIC DNA]</scope>
    <source>
        <strain evidence="13 14">KA081020-065</strain>
    </source>
</reference>
<dbReference type="KEGG" id="tmo:TMO_c0562"/>
<comment type="subcellular location">
    <subcellularLocation>
        <location evidence="2">Membrane</location>
    </subcellularLocation>
</comment>
<keyword evidence="7 13" id="KW-0418">Kinase</keyword>
<evidence type="ECO:0000256" key="3">
    <source>
        <dbReference type="ARBA" id="ARBA00012438"/>
    </source>
</evidence>
<dbReference type="InterPro" id="IPR003661">
    <property type="entry name" value="HisK_dim/P_dom"/>
</dbReference>
<protein>
    <recommendedName>
        <fullName evidence="3">histidine kinase</fullName>
        <ecNumber evidence="3">2.7.13.3</ecNumber>
    </recommendedName>
</protein>
<keyword evidence="10 11" id="KW-0472">Membrane</keyword>
<feature type="domain" description="Histidine kinase" evidence="12">
    <location>
        <begin position="229"/>
        <end position="470"/>
    </location>
</feature>